<feature type="domain" description="NAD(P)-binding" evidence="1">
    <location>
        <begin position="11"/>
        <end position="152"/>
    </location>
</feature>
<dbReference type="EMBL" id="JAOWKY010000005">
    <property type="protein sequence ID" value="MCV2870256.1"/>
    <property type="molecule type" value="Genomic_DNA"/>
</dbReference>
<dbReference type="SUPFAM" id="SSF51735">
    <property type="entry name" value="NAD(P)-binding Rossmann-fold domains"/>
    <property type="match status" value="1"/>
</dbReference>
<dbReference type="InterPro" id="IPR036291">
    <property type="entry name" value="NAD(P)-bd_dom_sf"/>
</dbReference>
<dbReference type="RefSeq" id="WP_263735930.1">
    <property type="nucleotide sequence ID" value="NZ_JAOWKY010000005.1"/>
</dbReference>
<organism evidence="2 3">
    <name type="scientific">Albidovulum marisflavi</name>
    <dbReference type="NCBI Taxonomy" id="2984159"/>
    <lineage>
        <taxon>Bacteria</taxon>
        <taxon>Pseudomonadati</taxon>
        <taxon>Pseudomonadota</taxon>
        <taxon>Alphaproteobacteria</taxon>
        <taxon>Rhodobacterales</taxon>
        <taxon>Paracoccaceae</taxon>
        <taxon>Albidovulum</taxon>
    </lineage>
</organism>
<evidence type="ECO:0000313" key="2">
    <source>
        <dbReference type="EMBL" id="MCV2870256.1"/>
    </source>
</evidence>
<keyword evidence="3" id="KW-1185">Reference proteome</keyword>
<gene>
    <name evidence="2" type="ORF">OEW28_16655</name>
</gene>
<dbReference type="PANTHER" id="PTHR12126:SF11">
    <property type="entry name" value="NADH DEHYDROGENASE [UBIQUINONE] 1 ALPHA SUBCOMPLEX SUBUNIT 9, MITOCHONDRIAL"/>
    <property type="match status" value="1"/>
</dbReference>
<reference evidence="2 3" key="1">
    <citation type="submission" date="2022-10" db="EMBL/GenBank/DDBJ databases">
        <title>Defluviimonas sp. nov., isolated from ocean surface water.</title>
        <authorList>
            <person name="He W."/>
            <person name="Wang L."/>
            <person name="Zhang D.-F."/>
        </authorList>
    </citation>
    <scope>NUCLEOTIDE SEQUENCE [LARGE SCALE GENOMIC DNA]</scope>
    <source>
        <strain evidence="2 3">WL0002</strain>
    </source>
</reference>
<proteinExistence type="predicted"/>
<evidence type="ECO:0000259" key="1">
    <source>
        <dbReference type="Pfam" id="PF13460"/>
    </source>
</evidence>
<dbReference type="Pfam" id="PF13460">
    <property type="entry name" value="NAD_binding_10"/>
    <property type="match status" value="1"/>
</dbReference>
<accession>A0ABT2ZHP7</accession>
<dbReference type="InterPro" id="IPR051207">
    <property type="entry name" value="ComplexI_NDUFA9_subunit"/>
</dbReference>
<dbReference type="Proteomes" id="UP001652542">
    <property type="component" value="Unassembled WGS sequence"/>
</dbReference>
<sequence>MPQDGLVTVFGGTGFLGRRVVRHLLDAGHRVRIAARHPRRRKDLLANPQAEAATADLFEPETLRVALEGATGAVNATSLYVEQGDMTFEAVHIDAAGRLARLAGEAGARHFVQMSGIGVDPDADDRYIRARAHGESAVCAAFSDATLIRPSAMFGSGDALISAILRTARHFPVFPLFGRGQTRIQPVHVEDVALGIATLLDSQSPGGVPGGVPRDVPGGVYEFAGPRVLTYRQLVSEVLQAAERSRPLLPVPFPVWQAIAAVAEYLPGAPLTRSQIALVKTDNVAQGSCAGLGDLDITPTDITEFVRRECRGESAI</sequence>
<dbReference type="CDD" id="cd05271">
    <property type="entry name" value="NDUFA9_like_SDR_a"/>
    <property type="match status" value="1"/>
</dbReference>
<comment type="caution">
    <text evidence="2">The sequence shown here is derived from an EMBL/GenBank/DDBJ whole genome shotgun (WGS) entry which is preliminary data.</text>
</comment>
<dbReference type="InterPro" id="IPR016040">
    <property type="entry name" value="NAD(P)-bd_dom"/>
</dbReference>
<evidence type="ECO:0000313" key="3">
    <source>
        <dbReference type="Proteomes" id="UP001652542"/>
    </source>
</evidence>
<name>A0ABT2ZHP7_9RHOB</name>
<dbReference type="PANTHER" id="PTHR12126">
    <property type="entry name" value="NADH-UBIQUINONE OXIDOREDUCTASE 39 KDA SUBUNIT-RELATED"/>
    <property type="match status" value="1"/>
</dbReference>
<protein>
    <submittedName>
        <fullName evidence="2">Complex I NDUFA9 subunit family protein</fullName>
    </submittedName>
</protein>
<dbReference type="Gene3D" id="3.40.50.720">
    <property type="entry name" value="NAD(P)-binding Rossmann-like Domain"/>
    <property type="match status" value="1"/>
</dbReference>